<gene>
    <name evidence="2" type="ORF">C7430_102169</name>
</gene>
<dbReference type="AlphaFoldDB" id="A0ABD6XV59"/>
<dbReference type="RefSeq" id="WP_109651314.1">
    <property type="nucleotide sequence ID" value="NZ_CP134762.1"/>
</dbReference>
<keyword evidence="1" id="KW-0812">Transmembrane</keyword>
<name>A0ABD6XV59_ENTAG</name>
<comment type="caution">
    <text evidence="2">The sequence shown here is derived from an EMBL/GenBank/DDBJ whole genome shotgun (WGS) entry which is preliminary data.</text>
</comment>
<reference evidence="2 3" key="1">
    <citation type="submission" date="2018-05" db="EMBL/GenBank/DDBJ databases">
        <title>Genomic Encyclopedia of Type Strains, Phase IV (KMG-V): Genome sequencing to study the core and pangenomes of soil and plant-associated prokaryotes.</title>
        <authorList>
            <person name="Whitman W."/>
        </authorList>
    </citation>
    <scope>NUCLEOTIDE SEQUENCE [LARGE SCALE GENOMIC DNA]</scope>
    <source>
        <strain evidence="2 3">PNG 92-11</strain>
    </source>
</reference>
<accession>A0ABD6XV59</accession>
<dbReference type="Proteomes" id="UP000245996">
    <property type="component" value="Unassembled WGS sequence"/>
</dbReference>
<keyword evidence="1" id="KW-0472">Membrane</keyword>
<keyword evidence="1" id="KW-1133">Transmembrane helix</keyword>
<evidence type="ECO:0000313" key="2">
    <source>
        <dbReference type="EMBL" id="PWJ81844.1"/>
    </source>
</evidence>
<organism evidence="2 3">
    <name type="scientific">Enterobacter agglomerans</name>
    <name type="common">Erwinia herbicola</name>
    <name type="synonym">Pantoea agglomerans</name>
    <dbReference type="NCBI Taxonomy" id="549"/>
    <lineage>
        <taxon>Bacteria</taxon>
        <taxon>Pseudomonadati</taxon>
        <taxon>Pseudomonadota</taxon>
        <taxon>Gammaproteobacteria</taxon>
        <taxon>Enterobacterales</taxon>
        <taxon>Erwiniaceae</taxon>
        <taxon>Pantoea</taxon>
        <taxon>Pantoea agglomerans group</taxon>
    </lineage>
</organism>
<proteinExistence type="predicted"/>
<feature type="transmembrane region" description="Helical" evidence="1">
    <location>
        <begin position="60"/>
        <end position="80"/>
    </location>
</feature>
<evidence type="ECO:0000256" key="1">
    <source>
        <dbReference type="SAM" id="Phobius"/>
    </source>
</evidence>
<evidence type="ECO:0000313" key="3">
    <source>
        <dbReference type="Proteomes" id="UP000245996"/>
    </source>
</evidence>
<dbReference type="EMBL" id="QGHE01000002">
    <property type="protein sequence ID" value="PWJ81844.1"/>
    <property type="molecule type" value="Genomic_DNA"/>
</dbReference>
<sequence length="90" mass="10338">MQTAKFARKAAGFFVCFIVAFMVSRYGMSLYPLTAWFVEHSHQIFSSYQDDVYEAGTDPVTFFSLLTVIAFYALAIYWLVKMAIKKVKRG</sequence>
<protein>
    <submittedName>
        <fullName evidence="2">Uncharacterized protein</fullName>
    </submittedName>
</protein>